<organism evidence="8 9">
    <name type="scientific">Nocardia abscessus</name>
    <dbReference type="NCBI Taxonomy" id="120957"/>
    <lineage>
        <taxon>Bacteria</taxon>
        <taxon>Bacillati</taxon>
        <taxon>Actinomycetota</taxon>
        <taxon>Actinomycetes</taxon>
        <taxon>Mycobacteriales</taxon>
        <taxon>Nocardiaceae</taxon>
        <taxon>Nocardia</taxon>
    </lineage>
</organism>
<feature type="transmembrane region" description="Helical" evidence="6">
    <location>
        <begin position="170"/>
        <end position="190"/>
    </location>
</feature>
<feature type="transmembrane region" description="Helical" evidence="6">
    <location>
        <begin position="313"/>
        <end position="335"/>
    </location>
</feature>
<feature type="transmembrane region" description="Helical" evidence="6">
    <location>
        <begin position="355"/>
        <end position="375"/>
    </location>
</feature>
<feature type="transmembrane region" description="Helical" evidence="6">
    <location>
        <begin position="230"/>
        <end position="250"/>
    </location>
</feature>
<accession>A0ABS0CGH8</accession>
<gene>
    <name evidence="8" type="ORF">IU470_26280</name>
</gene>
<feature type="transmembrane region" description="Helical" evidence="6">
    <location>
        <begin position="105"/>
        <end position="124"/>
    </location>
</feature>
<evidence type="ECO:0000256" key="5">
    <source>
        <dbReference type="ARBA" id="ARBA00023136"/>
    </source>
</evidence>
<feature type="transmembrane region" description="Helical" evidence="6">
    <location>
        <begin position="47"/>
        <end position="66"/>
    </location>
</feature>
<dbReference type="SUPFAM" id="SSF103473">
    <property type="entry name" value="MFS general substrate transporter"/>
    <property type="match status" value="1"/>
</dbReference>
<keyword evidence="3 6" id="KW-0812">Transmembrane</keyword>
<reference evidence="8 9" key="1">
    <citation type="submission" date="2020-10" db="EMBL/GenBank/DDBJ databases">
        <title>Identification of Nocardia species via Next-generation sequencing and recognition of intraspecies genetic diversity.</title>
        <authorList>
            <person name="Li P."/>
            <person name="Li P."/>
            <person name="Lu B."/>
        </authorList>
    </citation>
    <scope>NUCLEOTIDE SEQUENCE [LARGE SCALE GENOMIC DNA]</scope>
    <source>
        <strain evidence="8 9">N-11</strain>
    </source>
</reference>
<evidence type="ECO:0000259" key="7">
    <source>
        <dbReference type="PROSITE" id="PS50850"/>
    </source>
</evidence>
<evidence type="ECO:0000256" key="3">
    <source>
        <dbReference type="ARBA" id="ARBA00022692"/>
    </source>
</evidence>
<evidence type="ECO:0000256" key="2">
    <source>
        <dbReference type="ARBA" id="ARBA00022475"/>
    </source>
</evidence>
<feature type="transmembrane region" description="Helical" evidence="6">
    <location>
        <begin position="78"/>
        <end position="99"/>
    </location>
</feature>
<feature type="transmembrane region" description="Helical" evidence="6">
    <location>
        <begin position="21"/>
        <end position="41"/>
    </location>
</feature>
<dbReference type="InterPro" id="IPR036259">
    <property type="entry name" value="MFS_trans_sf"/>
</dbReference>
<dbReference type="PANTHER" id="PTHR23513:SF6">
    <property type="entry name" value="MAJOR FACILITATOR SUPERFAMILY ASSOCIATED DOMAIN-CONTAINING PROTEIN"/>
    <property type="match status" value="1"/>
</dbReference>
<evidence type="ECO:0000256" key="4">
    <source>
        <dbReference type="ARBA" id="ARBA00022989"/>
    </source>
</evidence>
<feature type="transmembrane region" description="Helical" evidence="6">
    <location>
        <begin position="256"/>
        <end position="277"/>
    </location>
</feature>
<dbReference type="PANTHER" id="PTHR23513">
    <property type="entry name" value="INTEGRAL MEMBRANE EFFLUX PROTEIN-RELATED"/>
    <property type="match status" value="1"/>
</dbReference>
<evidence type="ECO:0000313" key="8">
    <source>
        <dbReference type="EMBL" id="MBF6228603.1"/>
    </source>
</evidence>
<dbReference type="EMBL" id="JADLRE010000024">
    <property type="protein sequence ID" value="MBF6228603.1"/>
    <property type="molecule type" value="Genomic_DNA"/>
</dbReference>
<protein>
    <submittedName>
        <fullName evidence="8">MFS transporter</fullName>
    </submittedName>
</protein>
<evidence type="ECO:0000313" key="9">
    <source>
        <dbReference type="Proteomes" id="UP000807309"/>
    </source>
</evidence>
<feature type="domain" description="Major facilitator superfamily (MFS) profile" evidence="7">
    <location>
        <begin position="1"/>
        <end position="406"/>
    </location>
</feature>
<dbReference type="Proteomes" id="UP000807309">
    <property type="component" value="Unassembled WGS sequence"/>
</dbReference>
<comment type="caution">
    <text evidence="8">The sequence shown here is derived from an EMBL/GenBank/DDBJ whole genome shotgun (WGS) entry which is preliminary data.</text>
</comment>
<dbReference type="CDD" id="cd06173">
    <property type="entry name" value="MFS_MefA_like"/>
    <property type="match status" value="1"/>
</dbReference>
<dbReference type="Gene3D" id="1.20.1250.20">
    <property type="entry name" value="MFS general substrate transporter like domains"/>
    <property type="match status" value="1"/>
</dbReference>
<dbReference type="InterPro" id="IPR020846">
    <property type="entry name" value="MFS_dom"/>
</dbReference>
<feature type="transmembrane region" description="Helical" evidence="6">
    <location>
        <begin position="289"/>
        <end position="307"/>
    </location>
</feature>
<sequence length="412" mass="43850">MLNVNGILGNRDFLLLWSGNAISLIGCYCISISYPIIVLAMTGSAIMAGWVAFSFTLATLLLQLPAGKVADSFNRRRILIVCQTVGLASVALAALIAVLQPPGTAFLWCFTAFIEGSALVLFQICETPVVRDVVPEDHRLKAYSFFEAQQPIAIMVGRAFGATIADIARLLPFLVNALSYLSCMATLLAMRRADQTDSLRCTSHPEQAKTLVIDGVRIVWRHRFLRTTTLIAGLSSMIAQVTIMLILVQARTSGGAAWTVAVVLGAGGIGGLIGAFVAPHLLRLFATTTVYRCALLTWPIVLCPFAFTFDPRVLTVCWCGVGCVGAITGVALTTVRMQVLPDHILGRAMAAIGTWNAGAAALGPLMGGYLISWLGTGQARLLVPIAMCGTALVGLHPATVYNPHHSRNTLAA</sequence>
<name>A0ABS0CGH8_9NOCA</name>
<evidence type="ECO:0000256" key="1">
    <source>
        <dbReference type="ARBA" id="ARBA00004651"/>
    </source>
</evidence>
<comment type="subcellular location">
    <subcellularLocation>
        <location evidence="1">Cell membrane</location>
        <topology evidence="1">Multi-pass membrane protein</topology>
    </subcellularLocation>
</comment>
<dbReference type="InterPro" id="IPR011701">
    <property type="entry name" value="MFS"/>
</dbReference>
<keyword evidence="9" id="KW-1185">Reference proteome</keyword>
<feature type="transmembrane region" description="Helical" evidence="6">
    <location>
        <begin position="381"/>
        <end position="401"/>
    </location>
</feature>
<dbReference type="PROSITE" id="PS50850">
    <property type="entry name" value="MFS"/>
    <property type="match status" value="1"/>
</dbReference>
<proteinExistence type="predicted"/>
<keyword evidence="2" id="KW-1003">Cell membrane</keyword>
<keyword evidence="4 6" id="KW-1133">Transmembrane helix</keyword>
<keyword evidence="5 6" id="KW-0472">Membrane</keyword>
<dbReference type="Pfam" id="PF07690">
    <property type="entry name" value="MFS_1"/>
    <property type="match status" value="1"/>
</dbReference>
<evidence type="ECO:0000256" key="6">
    <source>
        <dbReference type="SAM" id="Phobius"/>
    </source>
</evidence>